<dbReference type="Proteomes" id="UP000183832">
    <property type="component" value="Unassembled WGS sequence"/>
</dbReference>
<gene>
    <name evidence="1" type="ORF">CLUMA_CG012471</name>
</gene>
<reference evidence="1 2" key="1">
    <citation type="submission" date="2015-04" db="EMBL/GenBank/DDBJ databases">
        <authorList>
            <person name="Syromyatnikov M.Y."/>
            <person name="Popov V.N."/>
        </authorList>
    </citation>
    <scope>NUCLEOTIDE SEQUENCE [LARGE SCALE GENOMIC DNA]</scope>
</reference>
<keyword evidence="2" id="KW-1185">Reference proteome</keyword>
<protein>
    <submittedName>
        <fullName evidence="1">CLUMA_CG012471, isoform A</fullName>
    </submittedName>
</protein>
<evidence type="ECO:0000313" key="1">
    <source>
        <dbReference type="EMBL" id="CRK98573.1"/>
    </source>
</evidence>
<dbReference type="AlphaFoldDB" id="A0A1J1IE92"/>
<proteinExistence type="predicted"/>
<evidence type="ECO:0000313" key="2">
    <source>
        <dbReference type="Proteomes" id="UP000183832"/>
    </source>
</evidence>
<organism evidence="1 2">
    <name type="scientific">Clunio marinus</name>
    <dbReference type="NCBI Taxonomy" id="568069"/>
    <lineage>
        <taxon>Eukaryota</taxon>
        <taxon>Metazoa</taxon>
        <taxon>Ecdysozoa</taxon>
        <taxon>Arthropoda</taxon>
        <taxon>Hexapoda</taxon>
        <taxon>Insecta</taxon>
        <taxon>Pterygota</taxon>
        <taxon>Neoptera</taxon>
        <taxon>Endopterygota</taxon>
        <taxon>Diptera</taxon>
        <taxon>Nematocera</taxon>
        <taxon>Chironomoidea</taxon>
        <taxon>Chironomidae</taxon>
        <taxon>Clunio</taxon>
    </lineage>
</organism>
<dbReference type="EMBL" id="CVRI01000048">
    <property type="protein sequence ID" value="CRK98573.1"/>
    <property type="molecule type" value="Genomic_DNA"/>
</dbReference>
<accession>A0A1J1IE92</accession>
<sequence length="69" mass="7946">MRRSQSRQHADKTYNDDTTACHMEFLKPKQKPSLVRYSVKVFNKLIKSALSAEGKISLIFLQVFMGLVD</sequence>
<name>A0A1J1IE92_9DIPT</name>